<evidence type="ECO:0000313" key="2">
    <source>
        <dbReference type="Proteomes" id="UP000324091"/>
    </source>
</evidence>
<dbReference type="AlphaFoldDB" id="A0A5C6PPZ7"/>
<proteinExistence type="predicted"/>
<protein>
    <submittedName>
        <fullName evidence="1">Uncharacterized protein</fullName>
    </submittedName>
</protein>
<sequence length="70" mass="7501">MSSSVFISAYLHLQVPQTQRTDLDAADASNTHNSHEQTFPPPMSPSVAVLLLLAGAVWSAEASSQFPLSF</sequence>
<dbReference type="EMBL" id="RHFK02000001">
    <property type="protein sequence ID" value="TWW80956.1"/>
    <property type="molecule type" value="Genomic_DNA"/>
</dbReference>
<accession>A0A5C6PPZ7</accession>
<comment type="caution">
    <text evidence="1">The sequence shown here is derived from an EMBL/GenBank/DDBJ whole genome shotgun (WGS) entry which is preliminary data.</text>
</comment>
<gene>
    <name evidence="1" type="ORF">D4764_01G0007710</name>
</gene>
<keyword evidence="2" id="KW-1185">Reference proteome</keyword>
<dbReference type="Proteomes" id="UP000324091">
    <property type="component" value="Chromosome 1"/>
</dbReference>
<reference evidence="1 2" key="1">
    <citation type="submission" date="2019-04" db="EMBL/GenBank/DDBJ databases">
        <title>Chromosome genome assembly for Takifugu flavidus.</title>
        <authorList>
            <person name="Xiao S."/>
        </authorList>
    </citation>
    <scope>NUCLEOTIDE SEQUENCE [LARGE SCALE GENOMIC DNA]</scope>
    <source>
        <strain evidence="1">HTHZ2018</strain>
        <tissue evidence="1">Muscle</tissue>
    </source>
</reference>
<name>A0A5C6PPZ7_9TELE</name>
<organism evidence="1 2">
    <name type="scientific">Takifugu flavidus</name>
    <name type="common">sansaifugu</name>
    <dbReference type="NCBI Taxonomy" id="433684"/>
    <lineage>
        <taxon>Eukaryota</taxon>
        <taxon>Metazoa</taxon>
        <taxon>Chordata</taxon>
        <taxon>Craniata</taxon>
        <taxon>Vertebrata</taxon>
        <taxon>Euteleostomi</taxon>
        <taxon>Actinopterygii</taxon>
        <taxon>Neopterygii</taxon>
        <taxon>Teleostei</taxon>
        <taxon>Neoteleostei</taxon>
        <taxon>Acanthomorphata</taxon>
        <taxon>Eupercaria</taxon>
        <taxon>Tetraodontiformes</taxon>
        <taxon>Tetradontoidea</taxon>
        <taxon>Tetraodontidae</taxon>
        <taxon>Takifugu</taxon>
    </lineage>
</organism>
<evidence type="ECO:0000313" key="1">
    <source>
        <dbReference type="EMBL" id="TWW80956.1"/>
    </source>
</evidence>